<gene>
    <name evidence="1" type="ORF">PoB_004052500</name>
</gene>
<proteinExistence type="predicted"/>
<dbReference type="AlphaFoldDB" id="A0AAV4B085"/>
<reference evidence="1 2" key="1">
    <citation type="journal article" date="2021" name="Elife">
        <title>Chloroplast acquisition without the gene transfer in kleptoplastic sea slugs, Plakobranchus ocellatus.</title>
        <authorList>
            <person name="Maeda T."/>
            <person name="Takahashi S."/>
            <person name="Yoshida T."/>
            <person name="Shimamura S."/>
            <person name="Takaki Y."/>
            <person name="Nagai Y."/>
            <person name="Toyoda A."/>
            <person name="Suzuki Y."/>
            <person name="Arimoto A."/>
            <person name="Ishii H."/>
            <person name="Satoh N."/>
            <person name="Nishiyama T."/>
            <person name="Hasebe M."/>
            <person name="Maruyama T."/>
            <person name="Minagawa J."/>
            <person name="Obokata J."/>
            <person name="Shigenobu S."/>
        </authorList>
    </citation>
    <scope>NUCLEOTIDE SEQUENCE [LARGE SCALE GENOMIC DNA]</scope>
</reference>
<dbReference type="EMBL" id="BLXT01004521">
    <property type="protein sequence ID" value="GFO14020.1"/>
    <property type="molecule type" value="Genomic_DNA"/>
</dbReference>
<name>A0AAV4B085_9GAST</name>
<keyword evidence="2" id="KW-1185">Reference proteome</keyword>
<protein>
    <submittedName>
        <fullName evidence="1">Uncharacterized protein</fullName>
    </submittedName>
</protein>
<accession>A0AAV4B085</accession>
<sequence>MYCWTRELLPPVCAYAYLSVGKAQLRHQSFTSAITSHVTSNVGQPLQPYVSLSVGSGKGGYDDVTTHNSTDLRQANHEDTILMQIIRLTCSWVKHNCDTQSVPSTITSRMTSSVGFPLAS</sequence>
<organism evidence="1 2">
    <name type="scientific">Plakobranchus ocellatus</name>
    <dbReference type="NCBI Taxonomy" id="259542"/>
    <lineage>
        <taxon>Eukaryota</taxon>
        <taxon>Metazoa</taxon>
        <taxon>Spiralia</taxon>
        <taxon>Lophotrochozoa</taxon>
        <taxon>Mollusca</taxon>
        <taxon>Gastropoda</taxon>
        <taxon>Heterobranchia</taxon>
        <taxon>Euthyneura</taxon>
        <taxon>Panpulmonata</taxon>
        <taxon>Sacoglossa</taxon>
        <taxon>Placobranchoidea</taxon>
        <taxon>Plakobranchidae</taxon>
        <taxon>Plakobranchus</taxon>
    </lineage>
</organism>
<comment type="caution">
    <text evidence="1">The sequence shown here is derived from an EMBL/GenBank/DDBJ whole genome shotgun (WGS) entry which is preliminary data.</text>
</comment>
<dbReference type="Proteomes" id="UP000735302">
    <property type="component" value="Unassembled WGS sequence"/>
</dbReference>
<evidence type="ECO:0000313" key="1">
    <source>
        <dbReference type="EMBL" id="GFO14020.1"/>
    </source>
</evidence>
<evidence type="ECO:0000313" key="2">
    <source>
        <dbReference type="Proteomes" id="UP000735302"/>
    </source>
</evidence>